<comment type="caution">
    <text evidence="2">The sequence shown here is derived from an EMBL/GenBank/DDBJ whole genome shotgun (WGS) entry which is preliminary data.</text>
</comment>
<keyword evidence="1" id="KW-0732">Signal</keyword>
<dbReference type="Proteomes" id="UP000662618">
    <property type="component" value="Unassembled WGS sequence"/>
</dbReference>
<dbReference type="EMBL" id="CAJIMS010000001">
    <property type="protein sequence ID" value="CAD7800319.1"/>
    <property type="molecule type" value="Genomic_DNA"/>
</dbReference>
<keyword evidence="3" id="KW-1185">Reference proteome</keyword>
<name>A0A9N8ME71_9FLAO</name>
<organism evidence="2 3">
    <name type="scientific">Chryseobacterium aquaeductus</name>
    <dbReference type="NCBI Taxonomy" id="2675056"/>
    <lineage>
        <taxon>Bacteria</taxon>
        <taxon>Pseudomonadati</taxon>
        <taxon>Bacteroidota</taxon>
        <taxon>Flavobacteriia</taxon>
        <taxon>Flavobacteriales</taxon>
        <taxon>Weeksellaceae</taxon>
        <taxon>Chryseobacterium group</taxon>
        <taxon>Chryseobacterium</taxon>
    </lineage>
</organism>
<evidence type="ECO:0000313" key="3">
    <source>
        <dbReference type="Proteomes" id="UP000662618"/>
    </source>
</evidence>
<dbReference type="RefSeq" id="WP_162087126.1">
    <property type="nucleotide sequence ID" value="NZ_CAJIMS010000001.1"/>
</dbReference>
<feature type="chain" id="PRO_5040436515" evidence="1">
    <location>
        <begin position="21"/>
        <end position="435"/>
    </location>
</feature>
<protein>
    <submittedName>
        <fullName evidence="2">Uncharacterized protein</fullName>
    </submittedName>
</protein>
<evidence type="ECO:0000256" key="1">
    <source>
        <dbReference type="SAM" id="SignalP"/>
    </source>
</evidence>
<reference evidence="2" key="1">
    <citation type="submission" date="2020-12" db="EMBL/GenBank/DDBJ databases">
        <authorList>
            <person name="Rodrigo-Torres L."/>
            <person name="Arahal R. D."/>
            <person name="Lucena T."/>
        </authorList>
    </citation>
    <scope>NUCLEOTIDE SEQUENCE</scope>
    <source>
        <strain evidence="2">CECT 9390</strain>
    </source>
</reference>
<dbReference type="AlphaFoldDB" id="A0A9N8ME71"/>
<evidence type="ECO:0000313" key="2">
    <source>
        <dbReference type="EMBL" id="CAD7800319.1"/>
    </source>
</evidence>
<sequence length="435" mass="47187">MKKKSLVSFFSLLFSNYYFAQVGIGTTAPDPSSILELSSTNKGLLITRVPLQSLTDNTAIANGNVESLLIYNTTVNTNLRKGYYYWSGAKWESLSNNWNTLGNSGTDAASNFLGTTDNQPVWIRTNNVNRLRVGLDDSSNLTNLLSSINPSSVYTSSITNLNSATDLQSGSQAANVFGIENLMYLRSGSTITGTFRAQRNRLWNINTSNYPNVVGVLNEYRGEGTDINTFYGFQNTYDFRAGSNTTDLYGFSNDFTGQVNGTISNYYGFYSGIHSSLGGVTNYYGFYQTDLGTASNRFAFLYKGNGTTTKDVSITGSGRIGVGTSNPNSQIQINGSVATSYVTTGTNTGIFNVNENHYTIRVFNDISTINLPNANTCLGRIYILIGSNGIVAKNITVSGGGGVYDDVSNQTITTINPNQRFQIQSDGTSWIVIGN</sequence>
<gene>
    <name evidence="2" type="ORF">CHRY9390_00613</name>
</gene>
<proteinExistence type="predicted"/>
<feature type="signal peptide" evidence="1">
    <location>
        <begin position="1"/>
        <end position="20"/>
    </location>
</feature>
<accession>A0A9N8ME71</accession>